<feature type="transmembrane region" description="Helical" evidence="5">
    <location>
        <begin position="65"/>
        <end position="89"/>
    </location>
</feature>
<feature type="transmembrane region" description="Helical" evidence="5">
    <location>
        <begin position="36"/>
        <end position="53"/>
    </location>
</feature>
<accession>A0AAD2AGF0</accession>
<dbReference type="GO" id="GO:0016020">
    <property type="term" value="C:membrane"/>
    <property type="evidence" value="ECO:0007669"/>
    <property type="project" value="UniProtKB-SubCell"/>
</dbReference>
<keyword evidence="4 5" id="KW-0472">Membrane</keyword>
<feature type="transmembrane region" description="Helical" evidence="5">
    <location>
        <begin position="256"/>
        <end position="275"/>
    </location>
</feature>
<feature type="transmembrane region" description="Helical" evidence="5">
    <location>
        <begin position="163"/>
        <end position="190"/>
    </location>
</feature>
<dbReference type="InterPro" id="IPR037185">
    <property type="entry name" value="EmrE-like"/>
</dbReference>
<dbReference type="Proteomes" id="UP000834106">
    <property type="component" value="Chromosome 23"/>
</dbReference>
<dbReference type="AlphaFoldDB" id="A0AAD2AGF0"/>
<keyword evidence="3 5" id="KW-1133">Transmembrane helix</keyword>
<evidence type="ECO:0000259" key="6">
    <source>
        <dbReference type="Pfam" id="PF03151"/>
    </source>
</evidence>
<proteinExistence type="predicted"/>
<feature type="transmembrane region" description="Helical" evidence="5">
    <location>
        <begin position="135"/>
        <end position="157"/>
    </location>
</feature>
<dbReference type="Pfam" id="PF03151">
    <property type="entry name" value="TPT"/>
    <property type="match status" value="1"/>
</dbReference>
<keyword evidence="2 5" id="KW-0812">Transmembrane</keyword>
<evidence type="ECO:0000313" key="7">
    <source>
        <dbReference type="EMBL" id="CAI9787696.1"/>
    </source>
</evidence>
<organism evidence="7 8">
    <name type="scientific">Fraxinus pennsylvanica</name>
    <dbReference type="NCBI Taxonomy" id="56036"/>
    <lineage>
        <taxon>Eukaryota</taxon>
        <taxon>Viridiplantae</taxon>
        <taxon>Streptophyta</taxon>
        <taxon>Embryophyta</taxon>
        <taxon>Tracheophyta</taxon>
        <taxon>Spermatophyta</taxon>
        <taxon>Magnoliopsida</taxon>
        <taxon>eudicotyledons</taxon>
        <taxon>Gunneridae</taxon>
        <taxon>Pentapetalae</taxon>
        <taxon>asterids</taxon>
        <taxon>lamiids</taxon>
        <taxon>Lamiales</taxon>
        <taxon>Oleaceae</taxon>
        <taxon>Oleeae</taxon>
        <taxon>Fraxinus</taxon>
    </lineage>
</organism>
<feature type="transmembrane region" description="Helical" evidence="5">
    <location>
        <begin position="318"/>
        <end position="339"/>
    </location>
</feature>
<evidence type="ECO:0000256" key="4">
    <source>
        <dbReference type="ARBA" id="ARBA00023136"/>
    </source>
</evidence>
<evidence type="ECO:0000256" key="5">
    <source>
        <dbReference type="SAM" id="Phobius"/>
    </source>
</evidence>
<name>A0AAD2AGF0_9LAMI</name>
<evidence type="ECO:0000256" key="2">
    <source>
        <dbReference type="ARBA" id="ARBA00022692"/>
    </source>
</evidence>
<feature type="transmembrane region" description="Helical" evidence="5">
    <location>
        <begin position="220"/>
        <end position="244"/>
    </location>
</feature>
<gene>
    <name evidence="7" type="ORF">FPE_LOCUS35126</name>
</gene>
<dbReference type="PANTHER" id="PTHR11132">
    <property type="entry name" value="SOLUTE CARRIER FAMILY 35"/>
    <property type="match status" value="1"/>
</dbReference>
<feature type="transmembrane region" description="Helical" evidence="5">
    <location>
        <begin position="101"/>
        <end position="123"/>
    </location>
</feature>
<feature type="transmembrane region" description="Helical" evidence="5">
    <location>
        <begin position="197"/>
        <end position="214"/>
    </location>
</feature>
<feature type="transmembrane region" description="Helical" evidence="5">
    <location>
        <begin position="345"/>
        <end position="362"/>
    </location>
</feature>
<dbReference type="InterPro" id="IPR004853">
    <property type="entry name" value="Sugar_P_trans_dom"/>
</dbReference>
<dbReference type="SUPFAM" id="SSF103481">
    <property type="entry name" value="Multidrug resistance efflux transporter EmrE"/>
    <property type="match status" value="1"/>
</dbReference>
<comment type="subcellular location">
    <subcellularLocation>
        <location evidence="1">Membrane</location>
        <topology evidence="1">Multi-pass membrane protein</topology>
    </subcellularLocation>
</comment>
<evidence type="ECO:0000256" key="1">
    <source>
        <dbReference type="ARBA" id="ARBA00004141"/>
    </source>
</evidence>
<evidence type="ECO:0000313" key="8">
    <source>
        <dbReference type="Proteomes" id="UP000834106"/>
    </source>
</evidence>
<keyword evidence="8" id="KW-1185">Reference proteome</keyword>
<reference evidence="7" key="1">
    <citation type="submission" date="2023-05" db="EMBL/GenBank/DDBJ databases">
        <authorList>
            <person name="Huff M."/>
        </authorList>
    </citation>
    <scope>NUCLEOTIDE SEQUENCE</scope>
</reference>
<dbReference type="InterPro" id="IPR050186">
    <property type="entry name" value="TPT_transporter"/>
</dbReference>
<sequence length="393" mass="42954">MQATCNLPLAASSKLPAAACCLAVQAASNKLPAHSSIATASSIIVGFIYVIIFHRVAMADRNSKWVGVGFVTYAYILLYIALSSGQIFFNKWVLSSEEINFPYPLGLTLLHMIFSSVLCFMLTKVFKIMKVEEGMTLEIYISSVIPIGAMFAMTLWLGNTAYLYISVAFAQMLKAIMPVAVFILGVVAGLEIMSCRMLLIMSLISFGVLVASYGEVNISWVGVFYQMGGVVGEALRLIFMEILVKRKGLKLNPVSVMYYVSPCSAIFLLIPWIFLEKSKMDAQGTWNFKPVVLTLNSLCTFALNLSVFLVISHTSALTIRVAGVVKDWVVVLLSAILFADTKLTLINLFGYAIAIVGVAAYNNHKLKKEASRVVNSDQPAESLPLVSSQTSNK</sequence>
<dbReference type="EMBL" id="OU503058">
    <property type="protein sequence ID" value="CAI9787696.1"/>
    <property type="molecule type" value="Genomic_DNA"/>
</dbReference>
<evidence type="ECO:0000256" key="3">
    <source>
        <dbReference type="ARBA" id="ARBA00022989"/>
    </source>
</evidence>
<feature type="transmembrane region" description="Helical" evidence="5">
    <location>
        <begin position="291"/>
        <end position="311"/>
    </location>
</feature>
<feature type="domain" description="Sugar phosphate transporter" evidence="6">
    <location>
        <begin position="75"/>
        <end position="362"/>
    </location>
</feature>
<protein>
    <recommendedName>
        <fullName evidence="6">Sugar phosphate transporter domain-containing protein</fullName>
    </recommendedName>
</protein>